<feature type="compositionally biased region" description="Low complexity" evidence="2">
    <location>
        <begin position="7"/>
        <end position="18"/>
    </location>
</feature>
<evidence type="ECO:0000256" key="2">
    <source>
        <dbReference type="SAM" id="MobiDB-lite"/>
    </source>
</evidence>
<evidence type="ECO:0000313" key="3">
    <source>
        <dbReference type="EMBL" id="CUA77243.1"/>
    </source>
</evidence>
<dbReference type="AlphaFoldDB" id="A0A0K6GF43"/>
<feature type="coiled-coil region" evidence="1">
    <location>
        <begin position="126"/>
        <end position="169"/>
    </location>
</feature>
<proteinExistence type="predicted"/>
<accession>A0A0K6GF43</accession>
<feature type="compositionally biased region" description="Low complexity" evidence="2">
    <location>
        <begin position="94"/>
        <end position="110"/>
    </location>
</feature>
<feature type="region of interest" description="Disordered" evidence="2">
    <location>
        <begin position="1"/>
        <end position="112"/>
    </location>
</feature>
<dbReference type="Proteomes" id="UP000044841">
    <property type="component" value="Unassembled WGS sequence"/>
</dbReference>
<evidence type="ECO:0000313" key="4">
    <source>
        <dbReference type="Proteomes" id="UP000044841"/>
    </source>
</evidence>
<keyword evidence="4" id="KW-1185">Reference proteome</keyword>
<name>A0A0K6GF43_9AGAM</name>
<reference evidence="3 4" key="1">
    <citation type="submission" date="2015-07" db="EMBL/GenBank/DDBJ databases">
        <authorList>
            <person name="Noorani M."/>
        </authorList>
    </citation>
    <scope>NUCLEOTIDE SEQUENCE [LARGE SCALE GENOMIC DNA]</scope>
    <source>
        <strain evidence="3">BBA 69670</strain>
    </source>
</reference>
<feature type="compositionally biased region" description="Pro residues" evidence="2">
    <location>
        <begin position="84"/>
        <end position="93"/>
    </location>
</feature>
<keyword evidence="1" id="KW-0175">Coiled coil</keyword>
<feature type="compositionally biased region" description="Low complexity" evidence="2">
    <location>
        <begin position="37"/>
        <end position="49"/>
    </location>
</feature>
<protein>
    <submittedName>
        <fullName evidence="3">Uncharacterized protein</fullName>
    </submittedName>
</protein>
<dbReference type="EMBL" id="CYGV01001800">
    <property type="protein sequence ID" value="CUA77243.1"/>
    <property type="molecule type" value="Genomic_DNA"/>
</dbReference>
<organism evidence="3 4">
    <name type="scientific">Rhizoctonia solani</name>
    <dbReference type="NCBI Taxonomy" id="456999"/>
    <lineage>
        <taxon>Eukaryota</taxon>
        <taxon>Fungi</taxon>
        <taxon>Dikarya</taxon>
        <taxon>Basidiomycota</taxon>
        <taxon>Agaricomycotina</taxon>
        <taxon>Agaricomycetes</taxon>
        <taxon>Cantharellales</taxon>
        <taxon>Ceratobasidiaceae</taxon>
        <taxon>Rhizoctonia</taxon>
    </lineage>
</organism>
<evidence type="ECO:0000256" key="1">
    <source>
        <dbReference type="SAM" id="Coils"/>
    </source>
</evidence>
<sequence>MENENMPSSAAPLARRPAVSGQARVDKDQPALPPDATPTTTQRSATPTSGARTQRPPHKAPARSATMDQSMALAGLPNQAAQPSVPPGLPAPPVLSDHSASSPPAASVRRSPLDEWEAVGRPNAHIEELHRKIAELEIVAQQQDAALRKQDADLKRRDAELKKQDAELKKCHDEIFQCRNHITHLESDVYRQEVVSIRRHLQVDEPCEPWEITKRFGEIVRKIEDISRDMGEALGSSTPVSKPTTLSLLKQLLGEPEGQSLAAATPPIDLDLEDFIDFGCRSLINKALYTSILDHSIFHPGLKADENKHFYNMYHQIRKQEPQVVSGQWRIATLRLHSNRVYPLKEQVRHLCEYSLAPFCESVVKPESYFEHIRSMIPRIEEVFELALTWNRLVKNSFVMLDFHPQYQSPGSAHDYQYTKLEGRKPKPPASKAILLTSKLGLWSSHAPGGGKDPSYSIQIEATVLASEYFT</sequence>
<gene>
    <name evidence="3" type="ORF">RSOLAG22IIIB_06599</name>
</gene>